<reference evidence="3 4" key="1">
    <citation type="submission" date="2020-08" db="EMBL/GenBank/DDBJ databases">
        <title>Genome public.</title>
        <authorList>
            <person name="Liu C."/>
            <person name="Sun Q."/>
        </authorList>
    </citation>
    <scope>NUCLEOTIDE SEQUENCE [LARGE SCALE GENOMIC DNA]</scope>
    <source>
        <strain evidence="3 4">BX3</strain>
    </source>
</reference>
<organism evidence="3 4">
    <name type="scientific">Jutongia hominis</name>
    <dbReference type="NCBI Taxonomy" id="2763664"/>
    <lineage>
        <taxon>Bacteria</taxon>
        <taxon>Bacillati</taxon>
        <taxon>Bacillota</taxon>
        <taxon>Clostridia</taxon>
        <taxon>Lachnospirales</taxon>
        <taxon>Lachnospiraceae</taxon>
        <taxon>Jutongia</taxon>
    </lineage>
</organism>
<dbReference type="PANTHER" id="PTHR23026:SF125">
    <property type="entry name" value="OXYGEN-INSENSITIVE NAD(P)H NITROREDUCTASE"/>
    <property type="match status" value="1"/>
</dbReference>
<dbReference type="Gene3D" id="3.40.109.10">
    <property type="entry name" value="NADH Oxidase"/>
    <property type="match status" value="1"/>
</dbReference>
<dbReference type="PANTHER" id="PTHR23026">
    <property type="entry name" value="NADPH NITROREDUCTASE"/>
    <property type="match status" value="1"/>
</dbReference>
<dbReference type="Proteomes" id="UP000637513">
    <property type="component" value="Unassembled WGS sequence"/>
</dbReference>
<protein>
    <submittedName>
        <fullName evidence="3">Nitroreductase</fullName>
    </submittedName>
</protein>
<evidence type="ECO:0000256" key="1">
    <source>
        <dbReference type="ARBA" id="ARBA00023027"/>
    </source>
</evidence>
<evidence type="ECO:0000313" key="4">
    <source>
        <dbReference type="Proteomes" id="UP000637513"/>
    </source>
</evidence>
<keyword evidence="4" id="KW-1185">Reference proteome</keyword>
<dbReference type="CDD" id="cd02136">
    <property type="entry name" value="PnbA_NfnB-like"/>
    <property type="match status" value="1"/>
</dbReference>
<gene>
    <name evidence="3" type="ORF">H8700_05520</name>
</gene>
<dbReference type="EMBL" id="JACRSW010000027">
    <property type="protein sequence ID" value="MBC8557160.1"/>
    <property type="molecule type" value="Genomic_DNA"/>
</dbReference>
<accession>A0ABR7MTP7</accession>
<proteinExistence type="predicted"/>
<dbReference type="RefSeq" id="WP_249304126.1">
    <property type="nucleotide sequence ID" value="NZ_JACRSW010000027.1"/>
</dbReference>
<dbReference type="SUPFAM" id="SSF55469">
    <property type="entry name" value="FMN-dependent nitroreductase-like"/>
    <property type="match status" value="1"/>
</dbReference>
<dbReference type="InterPro" id="IPR000415">
    <property type="entry name" value="Nitroreductase-like"/>
</dbReference>
<keyword evidence="1" id="KW-0520">NAD</keyword>
<dbReference type="InterPro" id="IPR050627">
    <property type="entry name" value="Nitroreductase/BluB"/>
</dbReference>
<evidence type="ECO:0000313" key="3">
    <source>
        <dbReference type="EMBL" id="MBC8557160.1"/>
    </source>
</evidence>
<sequence>MNEIIKAMKERRSIRKFKPDMPSKEDLNQIIEAGLYAANGMGQQAVITIAVTKKELRDKIAKINAKIGGWDENFDPFYGAPAILIVLADKDRPTHVYDGSLVLGNMMLAAHSLNLGSIWIHRAKEEFELPEYQELLKELGITGEWEGIGHCAIGYIDGDLPEAAKRKDGRVFWIDEKSHPMQSMH</sequence>
<dbReference type="InterPro" id="IPR029479">
    <property type="entry name" value="Nitroreductase"/>
</dbReference>
<evidence type="ECO:0000259" key="2">
    <source>
        <dbReference type="Pfam" id="PF00881"/>
    </source>
</evidence>
<name>A0ABR7MTP7_9FIRM</name>
<feature type="domain" description="Nitroreductase" evidence="2">
    <location>
        <begin position="9"/>
        <end position="155"/>
    </location>
</feature>
<comment type="caution">
    <text evidence="3">The sequence shown here is derived from an EMBL/GenBank/DDBJ whole genome shotgun (WGS) entry which is preliminary data.</text>
</comment>
<dbReference type="Pfam" id="PF00881">
    <property type="entry name" value="Nitroreductase"/>
    <property type="match status" value="1"/>
</dbReference>